<name>A0A059A1L7_EUCGR</name>
<dbReference type="Gramene" id="KCW47576">
    <property type="protein sequence ID" value="KCW47576"/>
    <property type="gene ID" value="EUGRSUZ_K01325"/>
</dbReference>
<gene>
    <name evidence="1" type="ORF">EUGRSUZ_K01325</name>
</gene>
<accession>A0A059A1L7</accession>
<proteinExistence type="predicted"/>
<evidence type="ECO:0000313" key="1">
    <source>
        <dbReference type="EMBL" id="KCW47576.1"/>
    </source>
</evidence>
<dbReference type="InParanoid" id="A0A059A1L7"/>
<reference evidence="1" key="1">
    <citation type="submission" date="2013-07" db="EMBL/GenBank/DDBJ databases">
        <title>The genome of Eucalyptus grandis.</title>
        <authorList>
            <person name="Schmutz J."/>
            <person name="Hayes R."/>
            <person name="Myburg A."/>
            <person name="Tuskan G."/>
            <person name="Grattapaglia D."/>
            <person name="Rokhsar D.S."/>
        </authorList>
    </citation>
    <scope>NUCLEOTIDE SEQUENCE</scope>
    <source>
        <tissue evidence="1">Leaf extractions</tissue>
    </source>
</reference>
<dbReference type="EMBL" id="KK198763">
    <property type="protein sequence ID" value="KCW47576.1"/>
    <property type="molecule type" value="Genomic_DNA"/>
</dbReference>
<protein>
    <submittedName>
        <fullName evidence="1">Uncharacterized protein</fullName>
    </submittedName>
</protein>
<sequence>MVVVDLHSYLQTCQILLLCRNNRREYVNLYKKKLVFLRQEQVCSSTCMNIVFLYIQRDVSPFLLPLDAVQDFHLLCVE</sequence>
<organism evidence="1">
    <name type="scientific">Eucalyptus grandis</name>
    <name type="common">Flooded gum</name>
    <dbReference type="NCBI Taxonomy" id="71139"/>
    <lineage>
        <taxon>Eukaryota</taxon>
        <taxon>Viridiplantae</taxon>
        <taxon>Streptophyta</taxon>
        <taxon>Embryophyta</taxon>
        <taxon>Tracheophyta</taxon>
        <taxon>Spermatophyta</taxon>
        <taxon>Magnoliopsida</taxon>
        <taxon>eudicotyledons</taxon>
        <taxon>Gunneridae</taxon>
        <taxon>Pentapetalae</taxon>
        <taxon>rosids</taxon>
        <taxon>malvids</taxon>
        <taxon>Myrtales</taxon>
        <taxon>Myrtaceae</taxon>
        <taxon>Myrtoideae</taxon>
        <taxon>Eucalypteae</taxon>
        <taxon>Eucalyptus</taxon>
    </lineage>
</organism>
<dbReference type="AlphaFoldDB" id="A0A059A1L7"/>